<feature type="repeat" description="TPR" evidence="1">
    <location>
        <begin position="169"/>
        <end position="202"/>
    </location>
</feature>
<dbReference type="Gene3D" id="1.25.40.10">
    <property type="entry name" value="Tetratricopeptide repeat domain"/>
    <property type="match status" value="1"/>
</dbReference>
<dbReference type="Proteomes" id="UP000316609">
    <property type="component" value="Unassembled WGS sequence"/>
</dbReference>
<sequence>MTMRPILALGCALALLIPFASRGDDRPTLLVPARSDSAPPESEPAPLLGPGRPNPRDSTMQSAEQMALQQYRLGVTMEASNRVGPGIAAFRNAVRLDPTMRDANYRLGKLLLQAGRLSDALACFAAEVAHDPKNLDAARELGLTLARLGDRGRSIAQLERLTRKAPRDGRNWHALGFAYRAADRPLDAEAALRKAVQLPPDDAEEHRDLGALLAERKRDREARDEYRRALALSPRDPTTWLNLANLERRAGRRDSALVCYARAEGGDSTFSLAYRGQIALLREQERLVDAGEVYRRWLRNRPEEHGARLEAVRLFDTLHQPEIALEIARDGVRDAGDTGQPHLIYGMVLADQGRSREALRELRRAERMFHEHPADARRAAQVIERLRASAPDSLREFFRNDSLSHARRAP</sequence>
<feature type="repeat" description="TPR" evidence="1">
    <location>
        <begin position="101"/>
        <end position="134"/>
    </location>
</feature>
<dbReference type="Pfam" id="PF13432">
    <property type="entry name" value="TPR_16"/>
    <property type="match status" value="1"/>
</dbReference>
<dbReference type="SUPFAM" id="SSF48452">
    <property type="entry name" value="TPR-like"/>
    <property type="match status" value="2"/>
</dbReference>
<proteinExistence type="predicted"/>
<dbReference type="InterPro" id="IPR011990">
    <property type="entry name" value="TPR-like_helical_dom_sf"/>
</dbReference>
<evidence type="ECO:0000256" key="1">
    <source>
        <dbReference type="PROSITE-ProRule" id="PRU00339"/>
    </source>
</evidence>
<feature type="region of interest" description="Disordered" evidence="2">
    <location>
        <begin position="28"/>
        <end position="61"/>
    </location>
</feature>
<dbReference type="Pfam" id="PF13428">
    <property type="entry name" value="TPR_14"/>
    <property type="match status" value="1"/>
</dbReference>
<feature type="repeat" description="TPR" evidence="1">
    <location>
        <begin position="203"/>
        <end position="236"/>
    </location>
</feature>
<evidence type="ECO:0000256" key="3">
    <source>
        <dbReference type="SAM" id="SignalP"/>
    </source>
</evidence>
<reference evidence="4 5" key="1">
    <citation type="journal article" date="2019" name="Nat. Microbiol.">
        <title>Mediterranean grassland soil C-N compound turnover is dependent on rainfall and depth, and is mediated by genomically divergent microorganisms.</title>
        <authorList>
            <person name="Diamond S."/>
            <person name="Andeer P.F."/>
            <person name="Li Z."/>
            <person name="Crits-Christoph A."/>
            <person name="Burstein D."/>
            <person name="Anantharaman K."/>
            <person name="Lane K.R."/>
            <person name="Thomas B.C."/>
            <person name="Pan C."/>
            <person name="Northen T.R."/>
            <person name="Banfield J.F."/>
        </authorList>
    </citation>
    <scope>NUCLEOTIDE SEQUENCE [LARGE SCALE GENOMIC DNA]</scope>
    <source>
        <strain evidence="4">WS_8</strain>
    </source>
</reference>
<evidence type="ECO:0000313" key="4">
    <source>
        <dbReference type="EMBL" id="TMQ64988.1"/>
    </source>
</evidence>
<keyword evidence="3" id="KW-0732">Signal</keyword>
<dbReference type="AlphaFoldDB" id="A0A538TMY8"/>
<dbReference type="SMART" id="SM00028">
    <property type="entry name" value="TPR"/>
    <property type="match status" value="6"/>
</dbReference>
<protein>
    <submittedName>
        <fullName evidence="4">Tetratricopeptide repeat protein</fullName>
    </submittedName>
</protein>
<evidence type="ECO:0000313" key="5">
    <source>
        <dbReference type="Proteomes" id="UP000316609"/>
    </source>
</evidence>
<feature type="chain" id="PRO_5021743804" evidence="3">
    <location>
        <begin position="23"/>
        <end position="410"/>
    </location>
</feature>
<gene>
    <name evidence="4" type="ORF">E6K78_08530</name>
</gene>
<dbReference type="PROSITE" id="PS50005">
    <property type="entry name" value="TPR"/>
    <property type="match status" value="3"/>
</dbReference>
<accession>A0A538TMY8</accession>
<feature type="signal peptide" evidence="3">
    <location>
        <begin position="1"/>
        <end position="22"/>
    </location>
</feature>
<name>A0A538TMY8_UNCEI</name>
<keyword evidence="1" id="KW-0802">TPR repeat</keyword>
<dbReference type="Pfam" id="PF13181">
    <property type="entry name" value="TPR_8"/>
    <property type="match status" value="1"/>
</dbReference>
<organism evidence="4 5">
    <name type="scientific">Eiseniibacteriota bacterium</name>
    <dbReference type="NCBI Taxonomy" id="2212470"/>
    <lineage>
        <taxon>Bacteria</taxon>
        <taxon>Candidatus Eiseniibacteriota</taxon>
    </lineage>
</organism>
<feature type="compositionally biased region" description="Low complexity" evidence="2">
    <location>
        <begin position="37"/>
        <end position="51"/>
    </location>
</feature>
<dbReference type="PANTHER" id="PTHR12558">
    <property type="entry name" value="CELL DIVISION CYCLE 16,23,27"/>
    <property type="match status" value="1"/>
</dbReference>
<dbReference type="PANTHER" id="PTHR12558:SF33">
    <property type="entry name" value="BLL7664 PROTEIN"/>
    <property type="match status" value="1"/>
</dbReference>
<evidence type="ECO:0000256" key="2">
    <source>
        <dbReference type="SAM" id="MobiDB-lite"/>
    </source>
</evidence>
<dbReference type="InterPro" id="IPR019734">
    <property type="entry name" value="TPR_rpt"/>
</dbReference>
<dbReference type="EMBL" id="VBOY01000077">
    <property type="protein sequence ID" value="TMQ64988.1"/>
    <property type="molecule type" value="Genomic_DNA"/>
</dbReference>
<comment type="caution">
    <text evidence="4">The sequence shown here is derived from an EMBL/GenBank/DDBJ whole genome shotgun (WGS) entry which is preliminary data.</text>
</comment>